<name>A0A2T3JBJ9_9GAMM</name>
<protein>
    <submittedName>
        <fullName evidence="1">Uncharacterized protein</fullName>
    </submittedName>
</protein>
<keyword evidence="2" id="KW-1185">Reference proteome</keyword>
<dbReference type="Proteomes" id="UP000240987">
    <property type="component" value="Unassembled WGS sequence"/>
</dbReference>
<gene>
    <name evidence="1" type="ORF">C9J12_19385</name>
</gene>
<evidence type="ECO:0000313" key="1">
    <source>
        <dbReference type="EMBL" id="PSU46234.1"/>
    </source>
</evidence>
<evidence type="ECO:0000313" key="2">
    <source>
        <dbReference type="Proteomes" id="UP000240987"/>
    </source>
</evidence>
<organism evidence="1 2">
    <name type="scientific">Photobacterium frigidiphilum</name>
    <dbReference type="NCBI Taxonomy" id="264736"/>
    <lineage>
        <taxon>Bacteria</taxon>
        <taxon>Pseudomonadati</taxon>
        <taxon>Pseudomonadota</taxon>
        <taxon>Gammaproteobacteria</taxon>
        <taxon>Vibrionales</taxon>
        <taxon>Vibrionaceae</taxon>
        <taxon>Photobacterium</taxon>
    </lineage>
</organism>
<comment type="caution">
    <text evidence="1">The sequence shown here is derived from an EMBL/GenBank/DDBJ whole genome shotgun (WGS) entry which is preliminary data.</text>
</comment>
<dbReference type="RefSeq" id="WP_107244218.1">
    <property type="nucleotide sequence ID" value="NZ_PYMJ01000023.1"/>
</dbReference>
<accession>A0A2T3JBJ9</accession>
<dbReference type="EMBL" id="PYMJ01000023">
    <property type="protein sequence ID" value="PSU46234.1"/>
    <property type="molecule type" value="Genomic_DNA"/>
</dbReference>
<sequence length="78" mass="8492">MAEVERGVLDTIPAEHAAMIVIAALDGDALDTELLLGETLIPVENQRLTITLTTTREGNEAMQSYSQVFTVQHPLQTV</sequence>
<proteinExistence type="predicted"/>
<dbReference type="AlphaFoldDB" id="A0A2T3JBJ9"/>
<reference evidence="1 2" key="1">
    <citation type="submission" date="2018-01" db="EMBL/GenBank/DDBJ databases">
        <title>Whole genome sequencing of Histamine producing bacteria.</title>
        <authorList>
            <person name="Butler K."/>
        </authorList>
    </citation>
    <scope>NUCLEOTIDE SEQUENCE [LARGE SCALE GENOMIC DNA]</scope>
    <source>
        <strain evidence="1 2">JCM 12947</strain>
    </source>
</reference>